<protein>
    <recommendedName>
        <fullName evidence="3">FAD:protein FMN transferase</fullName>
        <ecNumber evidence="2">2.7.1.180</ecNumber>
    </recommendedName>
    <alternativeName>
        <fullName evidence="9">Flavin transferase</fullName>
    </alternativeName>
</protein>
<evidence type="ECO:0000256" key="2">
    <source>
        <dbReference type="ARBA" id="ARBA00011955"/>
    </source>
</evidence>
<dbReference type="InterPro" id="IPR024932">
    <property type="entry name" value="ApbE"/>
</dbReference>
<dbReference type="GO" id="GO:0016740">
    <property type="term" value="F:transferase activity"/>
    <property type="evidence" value="ECO:0007669"/>
    <property type="project" value="UniProtKB-KW"/>
</dbReference>
<evidence type="ECO:0000313" key="13">
    <source>
        <dbReference type="Proteomes" id="UP001499854"/>
    </source>
</evidence>
<reference evidence="13" key="1">
    <citation type="journal article" date="2019" name="Int. J. Syst. Evol. Microbiol.">
        <title>The Global Catalogue of Microorganisms (GCM) 10K type strain sequencing project: providing services to taxonomists for standard genome sequencing and annotation.</title>
        <authorList>
            <consortium name="The Broad Institute Genomics Platform"/>
            <consortium name="The Broad Institute Genome Sequencing Center for Infectious Disease"/>
            <person name="Wu L."/>
            <person name="Ma J."/>
        </authorList>
    </citation>
    <scope>NUCLEOTIDE SEQUENCE [LARGE SCALE GENOMIC DNA]</scope>
    <source>
        <strain evidence="13">JCM 16013</strain>
    </source>
</reference>
<comment type="catalytic activity">
    <reaction evidence="10">
        <text>L-threonyl-[protein] + FAD = FMN-L-threonyl-[protein] + AMP + H(+)</text>
        <dbReference type="Rhea" id="RHEA:36847"/>
        <dbReference type="Rhea" id="RHEA-COMP:11060"/>
        <dbReference type="Rhea" id="RHEA-COMP:11061"/>
        <dbReference type="ChEBI" id="CHEBI:15378"/>
        <dbReference type="ChEBI" id="CHEBI:30013"/>
        <dbReference type="ChEBI" id="CHEBI:57692"/>
        <dbReference type="ChEBI" id="CHEBI:74257"/>
        <dbReference type="ChEBI" id="CHEBI:456215"/>
        <dbReference type="EC" id="2.7.1.180"/>
    </reaction>
</comment>
<evidence type="ECO:0000256" key="6">
    <source>
        <dbReference type="ARBA" id="ARBA00022723"/>
    </source>
</evidence>
<organism evidence="12 13">
    <name type="scientific">Catenulispora subtropica</name>
    <dbReference type="NCBI Taxonomy" id="450798"/>
    <lineage>
        <taxon>Bacteria</taxon>
        <taxon>Bacillati</taxon>
        <taxon>Actinomycetota</taxon>
        <taxon>Actinomycetes</taxon>
        <taxon>Catenulisporales</taxon>
        <taxon>Catenulisporaceae</taxon>
        <taxon>Catenulispora</taxon>
    </lineage>
</organism>
<dbReference type="EMBL" id="BAAAQM010000043">
    <property type="protein sequence ID" value="GAA1990108.1"/>
    <property type="molecule type" value="Genomic_DNA"/>
</dbReference>
<evidence type="ECO:0000256" key="1">
    <source>
        <dbReference type="ARBA" id="ARBA00001946"/>
    </source>
</evidence>
<gene>
    <name evidence="12" type="ORF">GCM10009838_61490</name>
</gene>
<dbReference type="PANTHER" id="PTHR30040">
    <property type="entry name" value="THIAMINE BIOSYNTHESIS LIPOPROTEIN APBE"/>
    <property type="match status" value="1"/>
</dbReference>
<keyword evidence="13" id="KW-1185">Reference proteome</keyword>
<keyword evidence="5 12" id="KW-0808">Transferase</keyword>
<evidence type="ECO:0000256" key="10">
    <source>
        <dbReference type="ARBA" id="ARBA00048540"/>
    </source>
</evidence>
<feature type="region of interest" description="Disordered" evidence="11">
    <location>
        <begin position="81"/>
        <end position="100"/>
    </location>
</feature>
<evidence type="ECO:0000256" key="9">
    <source>
        <dbReference type="ARBA" id="ARBA00031306"/>
    </source>
</evidence>
<accession>A0ABP5E238</accession>
<dbReference type="EC" id="2.7.1.180" evidence="2"/>
<name>A0ABP5E238_9ACTN</name>
<sequence>MLAAELAAIDTACSRFRPDSEVSRVNSAQGAAVSVSPLFLEFLGVALRAAEVTAGAVDPTCGSALLALGYDRDFAEIRKAGPGRHRAESPGSCPDPVPVPGWQSVEVDPGHRRIRIPRGVRLDFGATAKAHAADRAARRLAAELGCGVLVNLSGDLSVAGPAPDGGWPVRAADGERTDADAPGQTIVLHDGGAATSGTTVRTWLHDGRAVHHIVDPVTGDTAAVHWHTVSAVAGTCVDANILTTAALVRGPALLPFLHGTGCPMRLLGPDGRITLLGGWPEEDRLQ</sequence>
<dbReference type="InterPro" id="IPR003374">
    <property type="entry name" value="ApbE-like_sf"/>
</dbReference>
<proteinExistence type="predicted"/>
<keyword evidence="8" id="KW-0460">Magnesium</keyword>
<dbReference type="Pfam" id="PF02424">
    <property type="entry name" value="ApbE"/>
    <property type="match status" value="1"/>
</dbReference>
<keyword evidence="6" id="KW-0479">Metal-binding</keyword>
<evidence type="ECO:0000313" key="12">
    <source>
        <dbReference type="EMBL" id="GAA1990108.1"/>
    </source>
</evidence>
<evidence type="ECO:0000256" key="8">
    <source>
        <dbReference type="ARBA" id="ARBA00022842"/>
    </source>
</evidence>
<dbReference type="PANTHER" id="PTHR30040:SF2">
    <property type="entry name" value="FAD:PROTEIN FMN TRANSFERASE"/>
    <property type="match status" value="1"/>
</dbReference>
<evidence type="ECO:0000256" key="7">
    <source>
        <dbReference type="ARBA" id="ARBA00022827"/>
    </source>
</evidence>
<dbReference type="SUPFAM" id="SSF143631">
    <property type="entry name" value="ApbE-like"/>
    <property type="match status" value="1"/>
</dbReference>
<dbReference type="Proteomes" id="UP001499854">
    <property type="component" value="Unassembled WGS sequence"/>
</dbReference>
<dbReference type="Gene3D" id="3.10.520.10">
    <property type="entry name" value="ApbE-like domains"/>
    <property type="match status" value="1"/>
</dbReference>
<evidence type="ECO:0000256" key="5">
    <source>
        <dbReference type="ARBA" id="ARBA00022679"/>
    </source>
</evidence>
<keyword evidence="4" id="KW-0285">Flavoprotein</keyword>
<evidence type="ECO:0000256" key="11">
    <source>
        <dbReference type="SAM" id="MobiDB-lite"/>
    </source>
</evidence>
<dbReference type="RefSeq" id="WP_344660658.1">
    <property type="nucleotide sequence ID" value="NZ_BAAAQM010000043.1"/>
</dbReference>
<evidence type="ECO:0000256" key="3">
    <source>
        <dbReference type="ARBA" id="ARBA00016337"/>
    </source>
</evidence>
<comment type="caution">
    <text evidence="12">The sequence shown here is derived from an EMBL/GenBank/DDBJ whole genome shotgun (WGS) entry which is preliminary data.</text>
</comment>
<evidence type="ECO:0000256" key="4">
    <source>
        <dbReference type="ARBA" id="ARBA00022630"/>
    </source>
</evidence>
<comment type="cofactor">
    <cofactor evidence="1">
        <name>Mg(2+)</name>
        <dbReference type="ChEBI" id="CHEBI:18420"/>
    </cofactor>
</comment>
<keyword evidence="7" id="KW-0274">FAD</keyword>